<evidence type="ECO:0000256" key="1">
    <source>
        <dbReference type="ARBA" id="ARBA00022598"/>
    </source>
</evidence>
<dbReference type="EMBL" id="LSLI01000094">
    <property type="protein sequence ID" value="KXS31172.1"/>
    <property type="molecule type" value="Genomic_DNA"/>
</dbReference>
<dbReference type="Pfam" id="PF00501">
    <property type="entry name" value="AMP-binding"/>
    <property type="match status" value="1"/>
</dbReference>
<dbReference type="Gene3D" id="3.40.50.12780">
    <property type="entry name" value="N-terminal domain of ligase-like"/>
    <property type="match status" value="1"/>
</dbReference>
<dbReference type="PANTHER" id="PTHR43767:SF8">
    <property type="entry name" value="LONG-CHAIN-FATTY-ACID--COA LIGASE"/>
    <property type="match status" value="1"/>
</dbReference>
<proteinExistence type="predicted"/>
<keyword evidence="1 3" id="KW-0436">Ligase</keyword>
<dbReference type="InterPro" id="IPR000873">
    <property type="entry name" value="AMP-dep_synth/lig_dom"/>
</dbReference>
<comment type="caution">
    <text evidence="3">The sequence shown here is derived from an EMBL/GenBank/DDBJ whole genome shotgun (WGS) entry which is preliminary data.</text>
</comment>
<dbReference type="InterPro" id="IPR050237">
    <property type="entry name" value="ATP-dep_AMP-bd_enzyme"/>
</dbReference>
<organism evidence="3 4">
    <name type="scientific">Candidatus Gallionella acididurans</name>
    <dbReference type="NCBI Taxonomy" id="1796491"/>
    <lineage>
        <taxon>Bacteria</taxon>
        <taxon>Pseudomonadati</taxon>
        <taxon>Pseudomonadota</taxon>
        <taxon>Betaproteobacteria</taxon>
        <taxon>Nitrosomonadales</taxon>
        <taxon>Gallionellaceae</taxon>
        <taxon>Gallionella</taxon>
    </lineage>
</organism>
<reference evidence="3 4" key="1">
    <citation type="submission" date="2016-02" db="EMBL/GenBank/DDBJ databases">
        <authorList>
            <person name="Wen L."/>
            <person name="He K."/>
            <person name="Yang H."/>
        </authorList>
    </citation>
    <scope>NUCLEOTIDE SEQUENCE [LARGE SCALE GENOMIC DNA]</scope>
    <source>
        <strain evidence="3">ShG14-8</strain>
    </source>
</reference>
<dbReference type="AlphaFoldDB" id="A0A139BQD9"/>
<evidence type="ECO:0000313" key="4">
    <source>
        <dbReference type="Proteomes" id="UP000070578"/>
    </source>
</evidence>
<name>A0A139BQD9_9PROT</name>
<accession>A0A139BQD9</accession>
<feature type="domain" description="AMP-dependent synthetase/ligase" evidence="2">
    <location>
        <begin position="115"/>
        <end position="286"/>
    </location>
</feature>
<dbReference type="InterPro" id="IPR042099">
    <property type="entry name" value="ANL_N_sf"/>
</dbReference>
<dbReference type="Proteomes" id="UP000070578">
    <property type="component" value="Unassembled WGS sequence"/>
</dbReference>
<dbReference type="SUPFAM" id="SSF56801">
    <property type="entry name" value="Acetyl-CoA synthetase-like"/>
    <property type="match status" value="1"/>
</dbReference>
<evidence type="ECO:0000259" key="2">
    <source>
        <dbReference type="Pfam" id="PF00501"/>
    </source>
</evidence>
<reference evidence="3 4" key="2">
    <citation type="submission" date="2016-03" db="EMBL/GenBank/DDBJ databases">
        <title>New uncultured bacterium of the family Gallionellaceae from acid mine drainage: description and reconstruction of genome based on metagenomic analysis of microbial community.</title>
        <authorList>
            <person name="Kadnikov V."/>
            <person name="Ivasenko D."/>
            <person name="Beletsky A."/>
            <person name="Mardanov A."/>
            <person name="Danilova E."/>
            <person name="Pimenov N."/>
            <person name="Karnachuk O."/>
            <person name="Ravin N."/>
        </authorList>
    </citation>
    <scope>NUCLEOTIDE SEQUENCE [LARGE SCALE GENOMIC DNA]</scope>
    <source>
        <strain evidence="3">ShG14-8</strain>
    </source>
</reference>
<dbReference type="PANTHER" id="PTHR43767">
    <property type="entry name" value="LONG-CHAIN-FATTY-ACID--COA LIGASE"/>
    <property type="match status" value="1"/>
</dbReference>
<dbReference type="GO" id="GO:0016874">
    <property type="term" value="F:ligase activity"/>
    <property type="evidence" value="ECO:0007669"/>
    <property type="project" value="UniProtKB-KW"/>
</dbReference>
<dbReference type="InterPro" id="IPR045851">
    <property type="entry name" value="AMP-bd_C_sf"/>
</dbReference>
<dbReference type="PATRIC" id="fig|1796491.3.peg.2967"/>
<dbReference type="Gene3D" id="3.30.300.30">
    <property type="match status" value="1"/>
</dbReference>
<gene>
    <name evidence="3" type="ORF">AWT59_2715</name>
</gene>
<protein>
    <submittedName>
        <fullName evidence="3">AMP-dependent synthetase and ligase</fullName>
    </submittedName>
</protein>
<sequence length="444" mass="48178">MPSIPLLKYRQPESVFAWQDGNAISTQRFLTDVVSLAELLPARSHILNLCNDRYRFLVGFSAALLRGQISLLPPNQTPDLLNRLKQHYADLYCLTDAADYRGPLETLHFPDLSRQALPPTSIPEIPARQIAAIVFTSGSTGNPMPNEKSWGSLTRSVTAEAQRLSILGRGNLTLLGTVPPQHMYGFESTALIALQAGVILHAAKPFFPADIGAVLNEIPGPRALVTTPVHLRALVASDVDLPELELIVCATAPLTRELAMQAVTRFGAPLQEIYGFTEAGQIASRYTASTDVWQTLDGLSLRQEEGVIYVSGGHVVGALPFSDVAELHSDTTFLLHGRTADLINIAGKRTSLASLNHHLNAIDGVLDGVFFMPEEHGGNTVRLAAFVVAPDLDTREILTALRLRVDPAFLPRPIYKVDALPRNATGKLPRASLATLLQQYKGAT</sequence>
<evidence type="ECO:0000313" key="3">
    <source>
        <dbReference type="EMBL" id="KXS31172.1"/>
    </source>
</evidence>